<keyword evidence="3" id="KW-0808">Transferase</keyword>
<evidence type="ECO:0000256" key="2">
    <source>
        <dbReference type="ARBA" id="ARBA00022603"/>
    </source>
</evidence>
<evidence type="ECO:0000256" key="6">
    <source>
        <dbReference type="ARBA" id="ARBA00049348"/>
    </source>
</evidence>
<evidence type="ECO:0000259" key="7">
    <source>
        <dbReference type="Pfam" id="PF01035"/>
    </source>
</evidence>
<accession>A0A382AQC9</accession>
<dbReference type="Gene3D" id="1.10.10.10">
    <property type="entry name" value="Winged helix-like DNA-binding domain superfamily/Winged helix DNA-binding domain"/>
    <property type="match status" value="1"/>
</dbReference>
<dbReference type="AlphaFoldDB" id="A0A382AQC9"/>
<feature type="domain" description="Methylated-DNA-[protein]-cysteine S-methyltransferase DNA binding" evidence="7">
    <location>
        <begin position="65"/>
        <end position="143"/>
    </location>
</feature>
<sequence length="147" mass="16945">MSFKTRFGWISAFEEKGKIVRIKFGKHRNKGINRNLKTLKNKINSFFNKKKKRIKSNFLIEGNTIQKKVWHELTKIKIGKTKSYGEIAKKFKLSPRHIGKICGQNKIPLAIPCHRVIRSDGTMGGFSSSGGIILKKKLLNFENSWKQ</sequence>
<dbReference type="GO" id="GO:0032259">
    <property type="term" value="P:methylation"/>
    <property type="evidence" value="ECO:0007669"/>
    <property type="project" value="UniProtKB-KW"/>
</dbReference>
<evidence type="ECO:0000256" key="5">
    <source>
        <dbReference type="ARBA" id="ARBA00023204"/>
    </source>
</evidence>
<comment type="catalytic activity">
    <reaction evidence="6">
        <text>a 6-O-methyl-2'-deoxyguanosine in DNA + L-cysteinyl-[protein] = S-methyl-L-cysteinyl-[protein] + a 2'-deoxyguanosine in DNA</text>
        <dbReference type="Rhea" id="RHEA:24000"/>
        <dbReference type="Rhea" id="RHEA-COMP:10131"/>
        <dbReference type="Rhea" id="RHEA-COMP:10132"/>
        <dbReference type="Rhea" id="RHEA-COMP:11367"/>
        <dbReference type="Rhea" id="RHEA-COMP:11368"/>
        <dbReference type="ChEBI" id="CHEBI:29950"/>
        <dbReference type="ChEBI" id="CHEBI:82612"/>
        <dbReference type="ChEBI" id="CHEBI:85445"/>
        <dbReference type="ChEBI" id="CHEBI:85448"/>
        <dbReference type="EC" id="2.1.1.63"/>
    </reaction>
</comment>
<dbReference type="SUPFAM" id="SSF46767">
    <property type="entry name" value="Methylated DNA-protein cysteine methyltransferase, C-terminal domain"/>
    <property type="match status" value="1"/>
</dbReference>
<protein>
    <recommendedName>
        <fullName evidence="7">Methylated-DNA-[protein]-cysteine S-methyltransferase DNA binding domain-containing protein</fullName>
    </recommendedName>
</protein>
<keyword evidence="5" id="KW-0234">DNA repair</keyword>
<dbReference type="GO" id="GO:0003908">
    <property type="term" value="F:methylated-DNA-[protein]-cysteine S-methyltransferase activity"/>
    <property type="evidence" value="ECO:0007669"/>
    <property type="project" value="UniProtKB-EC"/>
</dbReference>
<evidence type="ECO:0000256" key="3">
    <source>
        <dbReference type="ARBA" id="ARBA00022679"/>
    </source>
</evidence>
<dbReference type="PROSITE" id="PS00374">
    <property type="entry name" value="MGMT"/>
    <property type="match status" value="1"/>
</dbReference>
<comment type="catalytic activity">
    <reaction evidence="1">
        <text>a 4-O-methyl-thymidine in DNA + L-cysteinyl-[protein] = a thymidine in DNA + S-methyl-L-cysteinyl-[protein]</text>
        <dbReference type="Rhea" id="RHEA:53428"/>
        <dbReference type="Rhea" id="RHEA-COMP:10131"/>
        <dbReference type="Rhea" id="RHEA-COMP:10132"/>
        <dbReference type="Rhea" id="RHEA-COMP:13555"/>
        <dbReference type="Rhea" id="RHEA-COMP:13556"/>
        <dbReference type="ChEBI" id="CHEBI:29950"/>
        <dbReference type="ChEBI" id="CHEBI:82612"/>
        <dbReference type="ChEBI" id="CHEBI:137386"/>
        <dbReference type="ChEBI" id="CHEBI:137387"/>
        <dbReference type="EC" id="2.1.1.63"/>
    </reaction>
</comment>
<dbReference type="PANTHER" id="PTHR10815:SF13">
    <property type="entry name" value="METHYLATED-DNA--PROTEIN-CYSTEINE METHYLTRANSFERASE"/>
    <property type="match status" value="1"/>
</dbReference>
<dbReference type="InterPro" id="IPR001497">
    <property type="entry name" value="MethylDNA_cys_MeTrfase_AS"/>
</dbReference>
<organism evidence="8">
    <name type="scientific">marine metagenome</name>
    <dbReference type="NCBI Taxonomy" id="408172"/>
    <lineage>
        <taxon>unclassified sequences</taxon>
        <taxon>metagenomes</taxon>
        <taxon>ecological metagenomes</taxon>
    </lineage>
</organism>
<dbReference type="PANTHER" id="PTHR10815">
    <property type="entry name" value="METHYLATED-DNA--PROTEIN-CYSTEINE METHYLTRANSFERASE"/>
    <property type="match status" value="1"/>
</dbReference>
<evidence type="ECO:0000256" key="1">
    <source>
        <dbReference type="ARBA" id="ARBA00001286"/>
    </source>
</evidence>
<proteinExistence type="predicted"/>
<dbReference type="InterPro" id="IPR036388">
    <property type="entry name" value="WH-like_DNA-bd_sf"/>
</dbReference>
<dbReference type="NCBIfam" id="TIGR00589">
    <property type="entry name" value="ogt"/>
    <property type="match status" value="1"/>
</dbReference>
<name>A0A382AQC9_9ZZZZ</name>
<keyword evidence="2" id="KW-0489">Methyltransferase</keyword>
<reference evidence="8" key="1">
    <citation type="submission" date="2018-05" db="EMBL/GenBank/DDBJ databases">
        <authorList>
            <person name="Lanie J.A."/>
            <person name="Ng W.-L."/>
            <person name="Kazmierczak K.M."/>
            <person name="Andrzejewski T.M."/>
            <person name="Davidsen T.M."/>
            <person name="Wayne K.J."/>
            <person name="Tettelin H."/>
            <person name="Glass J.I."/>
            <person name="Rusch D."/>
            <person name="Podicherti R."/>
            <person name="Tsui H.-C.T."/>
            <person name="Winkler M.E."/>
        </authorList>
    </citation>
    <scope>NUCLEOTIDE SEQUENCE</scope>
</reference>
<dbReference type="InterPro" id="IPR014048">
    <property type="entry name" value="MethylDNA_cys_MeTrfase_DNA-bd"/>
</dbReference>
<dbReference type="InterPro" id="IPR036217">
    <property type="entry name" value="MethylDNA_cys_MeTrfase_DNAb"/>
</dbReference>
<dbReference type="CDD" id="cd06445">
    <property type="entry name" value="ATase"/>
    <property type="match status" value="1"/>
</dbReference>
<gene>
    <name evidence="8" type="ORF">METZ01_LOCUS156107</name>
</gene>
<dbReference type="Pfam" id="PF01035">
    <property type="entry name" value="DNA_binding_1"/>
    <property type="match status" value="1"/>
</dbReference>
<keyword evidence="4" id="KW-0227">DNA damage</keyword>
<evidence type="ECO:0000256" key="4">
    <source>
        <dbReference type="ARBA" id="ARBA00022763"/>
    </source>
</evidence>
<dbReference type="EMBL" id="UINC01026212">
    <property type="protein sequence ID" value="SVB03253.1"/>
    <property type="molecule type" value="Genomic_DNA"/>
</dbReference>
<evidence type="ECO:0000313" key="8">
    <source>
        <dbReference type="EMBL" id="SVB03253.1"/>
    </source>
</evidence>
<dbReference type="GO" id="GO:0006281">
    <property type="term" value="P:DNA repair"/>
    <property type="evidence" value="ECO:0007669"/>
    <property type="project" value="UniProtKB-KW"/>
</dbReference>